<reference evidence="2 3" key="1">
    <citation type="submission" date="2013-08" db="EMBL/GenBank/DDBJ databases">
        <title>The genome sequence of Skermanella stibiiresistens.</title>
        <authorList>
            <person name="Zhu W."/>
            <person name="Wang G."/>
        </authorList>
    </citation>
    <scope>NUCLEOTIDE SEQUENCE [LARGE SCALE GENOMIC DNA]</scope>
    <source>
        <strain evidence="2 3">SB22</strain>
    </source>
</reference>
<organism evidence="2 3">
    <name type="scientific">Skermanella stibiiresistens SB22</name>
    <dbReference type="NCBI Taxonomy" id="1385369"/>
    <lineage>
        <taxon>Bacteria</taxon>
        <taxon>Pseudomonadati</taxon>
        <taxon>Pseudomonadota</taxon>
        <taxon>Alphaproteobacteria</taxon>
        <taxon>Rhodospirillales</taxon>
        <taxon>Azospirillaceae</taxon>
        <taxon>Skermanella</taxon>
    </lineage>
</organism>
<dbReference type="AlphaFoldDB" id="W9H1Y8"/>
<dbReference type="InterPro" id="IPR014966">
    <property type="entry name" value="FRG-dom"/>
</dbReference>
<sequence>MLGEAGTQAPTLTVVNNLTEFAASVSDLASNNRGVRWFRGTSRSTHSLVPSLYRHPTMKGANDLIELEWELLSEFRHQAPPFAGKLPDANLELLFLMQHFGVPTRLLDWSENPFIALFFALENAMPNPVDAYDAAVWILDPVSLNRRSTSYRVTNTGIFGAYAPELAGYEPSADGRRVAMRLPLGIFGIHNSPRIVAQRGAFVMFGRDTTALDLNSDLSGPDGVVHKILIKAESRWQMRKDLSNIGISDSVVYPDLDGLGREIKNRKGF</sequence>
<name>W9H1Y8_9PROT</name>
<dbReference type="Pfam" id="PF08867">
    <property type="entry name" value="FRG"/>
    <property type="match status" value="1"/>
</dbReference>
<gene>
    <name evidence="2" type="ORF">N825_11070</name>
</gene>
<evidence type="ECO:0000313" key="3">
    <source>
        <dbReference type="Proteomes" id="UP000019486"/>
    </source>
</evidence>
<feature type="domain" description="FRG" evidence="1">
    <location>
        <begin position="32"/>
        <end position="137"/>
    </location>
</feature>
<comment type="caution">
    <text evidence="2">The sequence shown here is derived from an EMBL/GenBank/DDBJ whole genome shotgun (WGS) entry which is preliminary data.</text>
</comment>
<dbReference type="SMART" id="SM00901">
    <property type="entry name" value="FRG"/>
    <property type="match status" value="1"/>
</dbReference>
<proteinExistence type="predicted"/>
<dbReference type="EMBL" id="AVFL01000016">
    <property type="protein sequence ID" value="EWY38717.1"/>
    <property type="molecule type" value="Genomic_DNA"/>
</dbReference>
<keyword evidence="3" id="KW-1185">Reference proteome</keyword>
<evidence type="ECO:0000259" key="1">
    <source>
        <dbReference type="SMART" id="SM00901"/>
    </source>
</evidence>
<accession>W9H1Y8</accession>
<evidence type="ECO:0000313" key="2">
    <source>
        <dbReference type="EMBL" id="EWY38717.1"/>
    </source>
</evidence>
<protein>
    <recommendedName>
        <fullName evidence="1">FRG domain-containing protein</fullName>
    </recommendedName>
</protein>
<dbReference type="Proteomes" id="UP000019486">
    <property type="component" value="Unassembled WGS sequence"/>
</dbReference>